<dbReference type="AlphaFoldDB" id="A0A927RHD5"/>
<accession>A0A927RHD5</accession>
<reference evidence="1" key="1">
    <citation type="submission" date="2020-10" db="EMBL/GenBank/DDBJ databases">
        <title>Sequencing the genomes of 1000 actinobacteria strains.</title>
        <authorList>
            <person name="Klenk H.-P."/>
        </authorList>
    </citation>
    <scope>NUCLEOTIDE SEQUENCE</scope>
    <source>
        <strain evidence="1">DSM 45354</strain>
    </source>
</reference>
<dbReference type="EMBL" id="JADBEM010000001">
    <property type="protein sequence ID" value="MBE1605101.1"/>
    <property type="molecule type" value="Genomic_DNA"/>
</dbReference>
<dbReference type="InterPro" id="IPR006059">
    <property type="entry name" value="SBP"/>
</dbReference>
<organism evidence="1 2">
    <name type="scientific">Actinopolymorpha pittospori</name>
    <dbReference type="NCBI Taxonomy" id="648752"/>
    <lineage>
        <taxon>Bacteria</taxon>
        <taxon>Bacillati</taxon>
        <taxon>Actinomycetota</taxon>
        <taxon>Actinomycetes</taxon>
        <taxon>Propionibacteriales</taxon>
        <taxon>Actinopolymorphaceae</taxon>
        <taxon>Actinopolymorpha</taxon>
    </lineage>
</organism>
<dbReference type="InterPro" id="IPR050490">
    <property type="entry name" value="Bact_solute-bd_prot1"/>
</dbReference>
<dbReference type="RefSeq" id="WP_192749493.1">
    <property type="nucleotide sequence ID" value="NZ_BAABJL010000030.1"/>
</dbReference>
<dbReference type="PANTHER" id="PTHR43649:SF32">
    <property type="entry name" value="SUGAR BINDING SECRETED PROTEIN"/>
    <property type="match status" value="1"/>
</dbReference>
<comment type="caution">
    <text evidence="1">The sequence shown here is derived from an EMBL/GenBank/DDBJ whole genome shotgun (WGS) entry which is preliminary data.</text>
</comment>
<dbReference type="Gene3D" id="3.40.190.10">
    <property type="entry name" value="Periplasmic binding protein-like II"/>
    <property type="match status" value="1"/>
</dbReference>
<protein>
    <submittedName>
        <fullName evidence="1">Cellobiose transport system substrate-binding protein</fullName>
    </submittedName>
</protein>
<keyword evidence="2" id="KW-1185">Reference proteome</keyword>
<dbReference type="Proteomes" id="UP000638648">
    <property type="component" value="Unassembled WGS sequence"/>
</dbReference>
<gene>
    <name evidence="1" type="ORF">HEB94_001949</name>
</gene>
<evidence type="ECO:0000313" key="2">
    <source>
        <dbReference type="Proteomes" id="UP000638648"/>
    </source>
</evidence>
<name>A0A927RHD5_9ACTN</name>
<proteinExistence type="predicted"/>
<dbReference type="PANTHER" id="PTHR43649">
    <property type="entry name" value="ARABINOSE-BINDING PROTEIN-RELATED"/>
    <property type="match status" value="1"/>
</dbReference>
<dbReference type="Pfam" id="PF01547">
    <property type="entry name" value="SBP_bac_1"/>
    <property type="match status" value="1"/>
</dbReference>
<dbReference type="SUPFAM" id="SSF53850">
    <property type="entry name" value="Periplasmic binding protein-like II"/>
    <property type="match status" value="1"/>
</dbReference>
<dbReference type="PROSITE" id="PS51257">
    <property type="entry name" value="PROKAR_LIPOPROTEIN"/>
    <property type="match status" value="1"/>
</dbReference>
<evidence type="ECO:0000313" key="1">
    <source>
        <dbReference type="EMBL" id="MBE1605101.1"/>
    </source>
</evidence>
<sequence>MAPTRRAFLTAAASGLLGTAILGTSGCSRSSYLTPDGTLSLWYWNRSISDNLLAKTPAATGVKLVPQKIGGDYKSKFLTSLAGKAYIPDVVGLNDDVATYFPDADQFVDLYTLGAKDVQSEYLDWKWQRGVTPDGKMVGFPMDTGPTALFYRADLFEKAGLPTEPDEVAQHLATWEAYLEAGSTMRKATPDVALATSVNMIYDQATSQQAKLYMDTKNNFIGEGPQVRKPWDLAVDAYKRKITANAADFGNDWNAGLSSGRIASFVGAVWAGQILSDAAASTTSGKWRVCRAPGGAGNAGGSFLAIPKACRDPEAAFEVIKYLQSPENQLVYGLNEIQLYPAAISAIENQRAMQEVKLYGGQVVNEVFATSAKAVKPVYLSPYDNVIEPAFLDQLTNVWSADKNPEVAWRDALVEVDRQLSHLGLI</sequence>